<gene>
    <name evidence="13" type="primary">bioA</name>
    <name evidence="14" type="ORF">X474_05355</name>
</gene>
<evidence type="ECO:0000256" key="6">
    <source>
        <dbReference type="ARBA" id="ARBA00022576"/>
    </source>
</evidence>
<dbReference type="InParanoid" id="A0A0D2K097"/>
<dbReference type="CDD" id="cd00610">
    <property type="entry name" value="OAT_like"/>
    <property type="match status" value="1"/>
</dbReference>
<evidence type="ECO:0000256" key="12">
    <source>
        <dbReference type="ARBA" id="ARBA00060970"/>
    </source>
</evidence>
<dbReference type="GO" id="GO:0005737">
    <property type="term" value="C:cytoplasm"/>
    <property type="evidence" value="ECO:0007669"/>
    <property type="project" value="UniProtKB-SubCell"/>
</dbReference>
<protein>
    <recommendedName>
        <fullName evidence="13">Adenosylmethionine-8-amino-7-oxononanoate aminotransferase</fullName>
        <ecNumber evidence="13">2.6.1.62</ecNumber>
    </recommendedName>
    <alternativeName>
        <fullName evidence="13">7,8-diamino-pelargonic acid aminotransferase</fullName>
        <shortName evidence="13">DAPA AT</shortName>
        <shortName evidence="13">DAPA aminotransferase</shortName>
    </alternativeName>
    <alternativeName>
        <fullName evidence="13">7,8-diaminononanoate synthase</fullName>
        <shortName evidence="13">DANS</shortName>
    </alternativeName>
    <alternativeName>
        <fullName evidence="13">Diaminopelargonic acid synthase</fullName>
    </alternativeName>
</protein>
<sequence length="451" mass="49805">MNRTEELIQKDINHLWHPFTQMKLWPEEPPLIIEKGDKNWLIDTDGNRYFDGVSSLWVTVHGHNHPRIKAAIKDQLERLDHSTLLGLSHPLAVLLAARLAEIAPGDLKWSFYSESGSTAVEIGLKIAYQHWQQVGQTQRKTFVALENAYHGDTIGSVSVGGIDLFHKVYGPLLFDVHRLPQPHCRACRLGLKYPECDLACANALDDILEKHGPEVCALVVEPMMQGAAGMVAQPKGYLTRLYEIAQKHDILFMADEVATGFGRTGKMFACELEGIEPDIMCMGKGITGGTLPLAATMANDRVYNAFLGDFDEFKTFFHGHTYTGNPLACAAALASLELFSENRVLENLAASIDHLEKGLAKIAALKHVVEIRRQGMMVGIELALDKEADEPYEASERMGHKVIMAARKHGVIIRPLGDTVILMPPLSSTLEELDLLLAATEKAISEVTETA</sequence>
<feature type="binding site" evidence="13">
    <location>
        <position position="319"/>
    </location>
    <ligand>
        <name>substrate</name>
    </ligand>
</feature>
<dbReference type="GO" id="GO:0030170">
    <property type="term" value="F:pyridoxal phosphate binding"/>
    <property type="evidence" value="ECO:0007669"/>
    <property type="project" value="UniProtKB-UniRule"/>
</dbReference>
<evidence type="ECO:0000256" key="8">
    <source>
        <dbReference type="ARBA" id="ARBA00022691"/>
    </source>
</evidence>
<evidence type="ECO:0000256" key="10">
    <source>
        <dbReference type="ARBA" id="ARBA00022898"/>
    </source>
</evidence>
<evidence type="ECO:0000313" key="15">
    <source>
        <dbReference type="Proteomes" id="UP000032233"/>
    </source>
</evidence>
<comment type="catalytic activity">
    <reaction evidence="11 13">
        <text>(8S)-8-amino-7-oxononanoate + S-adenosyl-L-methionine = S-adenosyl-4-methylsulfanyl-2-oxobutanoate + (7R,8S)-7,8-diammoniononanoate</text>
        <dbReference type="Rhea" id="RHEA:16861"/>
        <dbReference type="ChEBI" id="CHEBI:16490"/>
        <dbReference type="ChEBI" id="CHEBI:59789"/>
        <dbReference type="ChEBI" id="CHEBI:149468"/>
        <dbReference type="ChEBI" id="CHEBI:149469"/>
        <dbReference type="EC" id="2.6.1.62"/>
    </reaction>
</comment>
<keyword evidence="10 13" id="KW-0663">Pyridoxal phosphate</keyword>
<keyword evidence="8 13" id="KW-0949">S-adenosyl-L-methionine</keyword>
<dbReference type="PIRSF" id="PIRSF000521">
    <property type="entry name" value="Transaminase_4ab_Lys_Orn"/>
    <property type="match status" value="1"/>
</dbReference>
<keyword evidence="15" id="KW-1185">Reference proteome</keyword>
<dbReference type="Proteomes" id="UP000032233">
    <property type="component" value="Unassembled WGS sequence"/>
</dbReference>
<dbReference type="Gene3D" id="3.90.1150.10">
    <property type="entry name" value="Aspartate Aminotransferase, domain 1"/>
    <property type="match status" value="1"/>
</dbReference>
<comment type="subunit">
    <text evidence="4 13">Homodimer.</text>
</comment>
<comment type="pathway">
    <text evidence="3 13">Cofactor biosynthesis; biotin biosynthesis; 7,8-diaminononanoate from 8-amino-7-oxononanoate (SAM route): step 1/1.</text>
</comment>
<dbReference type="HAMAP" id="MF_00834">
    <property type="entry name" value="BioA"/>
    <property type="match status" value="1"/>
</dbReference>
<dbReference type="SUPFAM" id="SSF53383">
    <property type="entry name" value="PLP-dependent transferases"/>
    <property type="match status" value="1"/>
</dbReference>
<comment type="caution">
    <text evidence="14">The sequence shown here is derived from an EMBL/GenBank/DDBJ whole genome shotgun (WGS) entry which is preliminary data.</text>
</comment>
<dbReference type="STRING" id="1429043.X474_05355"/>
<dbReference type="InterPro" id="IPR005814">
    <property type="entry name" value="Aminotrans_3"/>
</dbReference>
<dbReference type="PANTHER" id="PTHR42684">
    <property type="entry name" value="ADENOSYLMETHIONINE-8-AMINO-7-OXONONANOATE AMINOTRANSFERASE"/>
    <property type="match status" value="1"/>
</dbReference>
<dbReference type="FunCoup" id="A0A0D2K097">
    <property type="interactions" value="234"/>
</dbReference>
<comment type="subcellular location">
    <subcellularLocation>
        <location evidence="2 13">Cytoplasm</location>
    </subcellularLocation>
</comment>
<evidence type="ECO:0000256" key="7">
    <source>
        <dbReference type="ARBA" id="ARBA00022679"/>
    </source>
</evidence>
<comment type="function">
    <text evidence="13">Catalyzes the transfer of the alpha-amino group from S-adenosyl-L-methionine (SAM) to 7-keto-8-aminopelargonic acid (KAPA) to form 7,8-diaminopelargonic acid (DAPA). It is the only aminotransferase known to utilize SAM as an amino donor.</text>
</comment>
<evidence type="ECO:0000256" key="4">
    <source>
        <dbReference type="ARBA" id="ARBA00011738"/>
    </source>
</evidence>
<dbReference type="Pfam" id="PF00202">
    <property type="entry name" value="Aminotran_3"/>
    <property type="match status" value="1"/>
</dbReference>
<dbReference type="GO" id="GO:0009102">
    <property type="term" value="P:biotin biosynthetic process"/>
    <property type="evidence" value="ECO:0007669"/>
    <property type="project" value="UniProtKB-UniRule"/>
</dbReference>
<feature type="binding site" evidence="13">
    <location>
        <position position="414"/>
    </location>
    <ligand>
        <name>substrate</name>
    </ligand>
</feature>
<evidence type="ECO:0000256" key="2">
    <source>
        <dbReference type="ARBA" id="ARBA00004496"/>
    </source>
</evidence>
<dbReference type="InterPro" id="IPR015421">
    <property type="entry name" value="PyrdxlP-dep_Trfase_major"/>
</dbReference>
<dbReference type="InterPro" id="IPR049704">
    <property type="entry name" value="Aminotrans_3_PPA_site"/>
</dbReference>
<keyword evidence="6 13" id="KW-0032">Aminotransferase</keyword>
<dbReference type="InterPro" id="IPR005815">
    <property type="entry name" value="BioA"/>
</dbReference>
<dbReference type="OrthoDB" id="9801834at2"/>
<feature type="binding site" evidence="13">
    <location>
        <begin position="116"/>
        <end position="117"/>
    </location>
    <ligand>
        <name>pyridoxal 5'-phosphate</name>
        <dbReference type="ChEBI" id="CHEBI:597326"/>
    </ligand>
</feature>
<feature type="modified residue" description="N6-(pyridoxal phosphate)lysine" evidence="13">
    <location>
        <position position="284"/>
    </location>
</feature>
<dbReference type="UniPathway" id="UPA00078">
    <property type="reaction ID" value="UER00160"/>
</dbReference>
<organism evidence="14 15">
    <name type="scientific">Dethiosulfatarculus sandiegensis</name>
    <dbReference type="NCBI Taxonomy" id="1429043"/>
    <lineage>
        <taxon>Bacteria</taxon>
        <taxon>Pseudomonadati</taxon>
        <taxon>Thermodesulfobacteriota</taxon>
        <taxon>Desulfarculia</taxon>
        <taxon>Desulfarculales</taxon>
        <taxon>Desulfarculaceae</taxon>
        <taxon>Dethiosulfatarculus</taxon>
    </lineage>
</organism>
<evidence type="ECO:0000256" key="13">
    <source>
        <dbReference type="HAMAP-Rule" id="MF_00834"/>
    </source>
</evidence>
<comment type="cofactor">
    <cofactor evidence="1 13">
        <name>pyridoxal 5'-phosphate</name>
        <dbReference type="ChEBI" id="CHEBI:597326"/>
    </cofactor>
</comment>
<dbReference type="RefSeq" id="WP_044347126.1">
    <property type="nucleotide sequence ID" value="NZ_AZAC01000004.1"/>
</dbReference>
<evidence type="ECO:0000313" key="14">
    <source>
        <dbReference type="EMBL" id="KIX15165.1"/>
    </source>
</evidence>
<dbReference type="GO" id="GO:0004015">
    <property type="term" value="F:adenosylmethionine-8-amino-7-oxononanoate transaminase activity"/>
    <property type="evidence" value="ECO:0007669"/>
    <property type="project" value="UniProtKB-UniRule"/>
</dbReference>
<dbReference type="PANTHER" id="PTHR42684:SF17">
    <property type="entry name" value="ADENOSYLMETHIONINE-8-AMINO-7-OXONONANOATE AMINOTRANSFERASE"/>
    <property type="match status" value="1"/>
</dbReference>
<feature type="binding site" evidence="13">
    <location>
        <position position="284"/>
    </location>
    <ligand>
        <name>substrate</name>
    </ligand>
</feature>
<dbReference type="NCBIfam" id="TIGR00508">
    <property type="entry name" value="bioA"/>
    <property type="match status" value="1"/>
</dbReference>
<evidence type="ECO:0000256" key="11">
    <source>
        <dbReference type="ARBA" id="ARBA00048449"/>
    </source>
</evidence>
<keyword evidence="9 13" id="KW-0093">Biotin biosynthesis</keyword>
<dbReference type="AlphaFoldDB" id="A0A0D2K097"/>
<name>A0A0D2K097_9BACT</name>
<comment type="similarity">
    <text evidence="12 13">Belongs to the class-III pyridoxal-phosphate-dependent aminotransferase family. BioA subfamily.</text>
</comment>
<comment type="caution">
    <text evidence="13">Lacks conserved residue(s) required for the propagation of feature annotation.</text>
</comment>
<feature type="binding site" evidence="13">
    <location>
        <begin position="320"/>
        <end position="321"/>
    </location>
    <ligand>
        <name>pyridoxal 5'-phosphate</name>
        <dbReference type="ChEBI" id="CHEBI:597326"/>
    </ligand>
</feature>
<dbReference type="InterPro" id="IPR015424">
    <property type="entry name" value="PyrdxlP-dep_Trfase"/>
</dbReference>
<dbReference type="PATRIC" id="fig|1429043.3.peg.1139"/>
<feature type="binding site" evidence="13">
    <location>
        <position position="255"/>
    </location>
    <ligand>
        <name>pyridoxal 5'-phosphate</name>
        <dbReference type="ChEBI" id="CHEBI:597326"/>
    </ligand>
</feature>
<accession>A0A0D2K097</accession>
<dbReference type="FunFam" id="3.40.640.10:FF:000078">
    <property type="entry name" value="Adenosylmethionine-8-amino-7-oxononanoate aminotransferase"/>
    <property type="match status" value="1"/>
</dbReference>
<evidence type="ECO:0000256" key="3">
    <source>
        <dbReference type="ARBA" id="ARBA00005063"/>
    </source>
</evidence>
<evidence type="ECO:0000256" key="5">
    <source>
        <dbReference type="ARBA" id="ARBA00022490"/>
    </source>
</evidence>
<dbReference type="EC" id="2.6.1.62" evidence="13"/>
<proteinExistence type="inferred from homology"/>
<keyword evidence="5 13" id="KW-0963">Cytoplasm</keyword>
<dbReference type="InterPro" id="IPR015422">
    <property type="entry name" value="PyrdxlP-dep_Trfase_small"/>
</dbReference>
<dbReference type="Gene3D" id="3.40.640.10">
    <property type="entry name" value="Type I PLP-dependent aspartate aminotransferase-like (Major domain)"/>
    <property type="match status" value="1"/>
</dbReference>
<dbReference type="EMBL" id="AZAC01000004">
    <property type="protein sequence ID" value="KIX15165.1"/>
    <property type="molecule type" value="Genomic_DNA"/>
</dbReference>
<feature type="binding site" evidence="13">
    <location>
        <position position="149"/>
    </location>
    <ligand>
        <name>substrate</name>
    </ligand>
</feature>
<keyword evidence="7 13" id="KW-0808">Transferase</keyword>
<evidence type="ECO:0000256" key="1">
    <source>
        <dbReference type="ARBA" id="ARBA00001933"/>
    </source>
</evidence>
<evidence type="ECO:0000256" key="9">
    <source>
        <dbReference type="ARBA" id="ARBA00022756"/>
    </source>
</evidence>
<reference evidence="14 15" key="1">
    <citation type="submission" date="2013-11" db="EMBL/GenBank/DDBJ databases">
        <title>Metagenomic analysis of a methanogenic consortium involved in long chain n-alkane degradation.</title>
        <authorList>
            <person name="Davidova I.A."/>
            <person name="Callaghan A.V."/>
            <person name="Wawrik B."/>
            <person name="Pruitt S."/>
            <person name="Marks C."/>
            <person name="Duncan K.E."/>
            <person name="Suflita J.M."/>
        </authorList>
    </citation>
    <scope>NUCLEOTIDE SEQUENCE [LARGE SCALE GENOMIC DNA]</scope>
    <source>
        <strain evidence="14 15">SPR</strain>
    </source>
</reference>
<dbReference type="PROSITE" id="PS00600">
    <property type="entry name" value="AA_TRANSFER_CLASS_3"/>
    <property type="match status" value="1"/>
</dbReference>
<feature type="site" description="Participates in the substrate recognition with KAPA and in a stacking interaction with the adenine ring of SAM" evidence="13">
    <location>
        <position position="19"/>
    </location>
</feature>